<organism evidence="2 3">
    <name type="scientific">Parathielavia hyrcaniae</name>
    <dbReference type="NCBI Taxonomy" id="113614"/>
    <lineage>
        <taxon>Eukaryota</taxon>
        <taxon>Fungi</taxon>
        <taxon>Dikarya</taxon>
        <taxon>Ascomycota</taxon>
        <taxon>Pezizomycotina</taxon>
        <taxon>Sordariomycetes</taxon>
        <taxon>Sordariomycetidae</taxon>
        <taxon>Sordariales</taxon>
        <taxon>Chaetomiaceae</taxon>
        <taxon>Parathielavia</taxon>
    </lineage>
</organism>
<reference evidence="2" key="2">
    <citation type="submission" date="2023-05" db="EMBL/GenBank/DDBJ databases">
        <authorList>
            <consortium name="Lawrence Berkeley National Laboratory"/>
            <person name="Steindorff A."/>
            <person name="Hensen N."/>
            <person name="Bonometti L."/>
            <person name="Westerberg I."/>
            <person name="Brannstrom I.O."/>
            <person name="Guillou S."/>
            <person name="Cros-Aarteil S."/>
            <person name="Calhoun S."/>
            <person name="Haridas S."/>
            <person name="Kuo A."/>
            <person name="Mondo S."/>
            <person name="Pangilinan J."/>
            <person name="Riley R."/>
            <person name="Labutti K."/>
            <person name="Andreopoulos B."/>
            <person name="Lipzen A."/>
            <person name="Chen C."/>
            <person name="Yanf M."/>
            <person name="Daum C."/>
            <person name="Ng V."/>
            <person name="Clum A."/>
            <person name="Ohm R."/>
            <person name="Martin F."/>
            <person name="Silar P."/>
            <person name="Natvig D."/>
            <person name="Lalanne C."/>
            <person name="Gautier V."/>
            <person name="Ament-Velasquez S.L."/>
            <person name="Kruys A."/>
            <person name="Hutchinson M.I."/>
            <person name="Powell A.J."/>
            <person name="Barry K."/>
            <person name="Miller A.N."/>
            <person name="Grigoriev I.V."/>
            <person name="Debuchy R."/>
            <person name="Gladieux P."/>
            <person name="Thoren M.H."/>
            <person name="Johannesson H."/>
        </authorList>
    </citation>
    <scope>NUCLEOTIDE SEQUENCE</scope>
    <source>
        <strain evidence="2">CBS 757.83</strain>
    </source>
</reference>
<name>A0AAN6Q8G4_9PEZI</name>
<dbReference type="AlphaFoldDB" id="A0AAN6Q8G4"/>
<sequence>MLADRSARAANRARPRRGWLGDWMAKSVPQSDASCGCVRTKDWLFQKPERWDTVGTRWAVIGRVGRLGSAGRCVVRLSQCAGTVTLPWPQFCRCRIREEVTQFPRSCSFALCTLSSSSTSRRNSFAVDQFGGLREGDATEGRSSKRALQRVMREDGSERRPGDSK</sequence>
<dbReference type="EMBL" id="MU863631">
    <property type="protein sequence ID" value="KAK4102637.1"/>
    <property type="molecule type" value="Genomic_DNA"/>
</dbReference>
<evidence type="ECO:0000313" key="3">
    <source>
        <dbReference type="Proteomes" id="UP001305647"/>
    </source>
</evidence>
<gene>
    <name evidence="2" type="ORF">N658DRAFT_343770</name>
</gene>
<evidence type="ECO:0000313" key="2">
    <source>
        <dbReference type="EMBL" id="KAK4102637.1"/>
    </source>
</evidence>
<reference evidence="2" key="1">
    <citation type="journal article" date="2023" name="Mol. Phylogenet. Evol.">
        <title>Genome-scale phylogeny and comparative genomics of the fungal order Sordariales.</title>
        <authorList>
            <person name="Hensen N."/>
            <person name="Bonometti L."/>
            <person name="Westerberg I."/>
            <person name="Brannstrom I.O."/>
            <person name="Guillou S."/>
            <person name="Cros-Aarteil S."/>
            <person name="Calhoun S."/>
            <person name="Haridas S."/>
            <person name="Kuo A."/>
            <person name="Mondo S."/>
            <person name="Pangilinan J."/>
            <person name="Riley R."/>
            <person name="LaButti K."/>
            <person name="Andreopoulos B."/>
            <person name="Lipzen A."/>
            <person name="Chen C."/>
            <person name="Yan M."/>
            <person name="Daum C."/>
            <person name="Ng V."/>
            <person name="Clum A."/>
            <person name="Steindorff A."/>
            <person name="Ohm R.A."/>
            <person name="Martin F."/>
            <person name="Silar P."/>
            <person name="Natvig D.O."/>
            <person name="Lalanne C."/>
            <person name="Gautier V."/>
            <person name="Ament-Velasquez S.L."/>
            <person name="Kruys A."/>
            <person name="Hutchinson M.I."/>
            <person name="Powell A.J."/>
            <person name="Barry K."/>
            <person name="Miller A.N."/>
            <person name="Grigoriev I.V."/>
            <person name="Debuchy R."/>
            <person name="Gladieux P."/>
            <person name="Hiltunen Thoren M."/>
            <person name="Johannesson H."/>
        </authorList>
    </citation>
    <scope>NUCLEOTIDE SEQUENCE</scope>
    <source>
        <strain evidence="2">CBS 757.83</strain>
    </source>
</reference>
<comment type="caution">
    <text evidence="2">The sequence shown here is derived from an EMBL/GenBank/DDBJ whole genome shotgun (WGS) entry which is preliminary data.</text>
</comment>
<feature type="region of interest" description="Disordered" evidence="1">
    <location>
        <begin position="134"/>
        <end position="165"/>
    </location>
</feature>
<keyword evidence="3" id="KW-1185">Reference proteome</keyword>
<feature type="compositionally biased region" description="Basic and acidic residues" evidence="1">
    <location>
        <begin position="134"/>
        <end position="143"/>
    </location>
</feature>
<feature type="compositionally biased region" description="Basic and acidic residues" evidence="1">
    <location>
        <begin position="151"/>
        <end position="165"/>
    </location>
</feature>
<protein>
    <submittedName>
        <fullName evidence="2">Uncharacterized protein</fullName>
    </submittedName>
</protein>
<dbReference type="Proteomes" id="UP001305647">
    <property type="component" value="Unassembled WGS sequence"/>
</dbReference>
<evidence type="ECO:0000256" key="1">
    <source>
        <dbReference type="SAM" id="MobiDB-lite"/>
    </source>
</evidence>
<proteinExistence type="predicted"/>
<accession>A0AAN6Q8G4</accession>